<dbReference type="GO" id="GO:0003899">
    <property type="term" value="F:DNA-directed RNA polymerase activity"/>
    <property type="evidence" value="ECO:0007669"/>
    <property type="project" value="UniProtKB-UniRule"/>
</dbReference>
<dbReference type="Gene3D" id="1.10.1790.20">
    <property type="match status" value="1"/>
</dbReference>
<dbReference type="InterPro" id="IPR050254">
    <property type="entry name" value="RNA_pol_beta''_euk"/>
</dbReference>
<dbReference type="FunFam" id="1.10.1790.20:FF:000002">
    <property type="entry name" value="DNA-directed RNA polymerase subunit beta"/>
    <property type="match status" value="1"/>
</dbReference>
<feature type="domain" description="RNA polymerase Rpb1" evidence="11">
    <location>
        <begin position="93"/>
        <end position="157"/>
    </location>
</feature>
<feature type="binding site" evidence="9">
    <location>
        <position position="220"/>
    </location>
    <ligand>
        <name>Zn(2+)</name>
        <dbReference type="ChEBI" id="CHEBI:29105"/>
    </ligand>
</feature>
<proteinExistence type="inferred from homology"/>
<dbReference type="NCBIfam" id="TIGR02388">
    <property type="entry name" value="rpoC2_cyan"/>
    <property type="match status" value="1"/>
</dbReference>
<dbReference type="InterPro" id="IPR012756">
    <property type="entry name" value="DNA-dir_RpoC2_beta_pp"/>
</dbReference>
<dbReference type="GO" id="GO:0003677">
    <property type="term" value="F:DNA binding"/>
    <property type="evidence" value="ECO:0007669"/>
    <property type="project" value="UniProtKB-UniRule"/>
</dbReference>
<evidence type="ECO:0000256" key="4">
    <source>
        <dbReference type="ARBA" id="ARBA00022679"/>
    </source>
</evidence>
<keyword evidence="5 9" id="KW-0548">Nucleotidyltransferase</keyword>
<keyword evidence="4 9" id="KW-0808">Transferase</keyword>
<dbReference type="InterPro" id="IPR042102">
    <property type="entry name" value="RNA_pol_Rpb1_3_sf"/>
</dbReference>
<feature type="domain" description="RNA polymerase Rpb1" evidence="10">
    <location>
        <begin position="1186"/>
        <end position="1273"/>
    </location>
</feature>
<dbReference type="PANTHER" id="PTHR34995:SF1">
    <property type="entry name" value="DNA-DIRECTED RNA POLYMERASE SUBUNIT BETA"/>
    <property type="match status" value="1"/>
</dbReference>
<reference evidence="12" key="1">
    <citation type="submission" date="2024-02" db="EMBL/GenBank/DDBJ databases">
        <authorList>
            <person name="Author U."/>
        </authorList>
    </citation>
    <scope>NUCLEOTIDE SEQUENCE</scope>
</reference>
<geneLocation type="chloroplast" evidence="12"/>
<comment type="subcellular location">
    <subcellularLocation>
        <location evidence="9">Plastid</location>
        <location evidence="9">Chloroplast</location>
    </subcellularLocation>
</comment>
<dbReference type="CDD" id="cd02655">
    <property type="entry name" value="RNAP_beta'_C"/>
    <property type="match status" value="1"/>
</dbReference>
<feature type="binding site" evidence="9">
    <location>
        <position position="298"/>
    </location>
    <ligand>
        <name>Zn(2+)</name>
        <dbReference type="ChEBI" id="CHEBI:29105"/>
    </ligand>
</feature>
<organism evidence="12">
    <name type="scientific">Desmidorchis retrospiciens</name>
    <dbReference type="NCBI Taxonomy" id="197251"/>
    <lineage>
        <taxon>Eukaryota</taxon>
        <taxon>Viridiplantae</taxon>
        <taxon>Streptophyta</taxon>
        <taxon>Embryophyta</taxon>
        <taxon>Tracheophyta</taxon>
        <taxon>Spermatophyta</taxon>
        <taxon>Magnoliopsida</taxon>
        <taxon>eudicotyledons</taxon>
        <taxon>Gunneridae</taxon>
        <taxon>Pentapetalae</taxon>
        <taxon>asterids</taxon>
        <taxon>lamiids</taxon>
        <taxon>Gentianales</taxon>
        <taxon>Apocynaceae</taxon>
        <taxon>Asclepiadoideae</taxon>
        <taxon>Ceropegieae</taxon>
        <taxon>Stapeliinae</taxon>
        <taxon>Desmidorchis</taxon>
    </lineage>
</organism>
<evidence type="ECO:0000256" key="2">
    <source>
        <dbReference type="ARBA" id="ARBA00022528"/>
    </source>
</evidence>
<dbReference type="EC" id="2.7.7.6" evidence="9"/>
<dbReference type="InterPro" id="IPR007081">
    <property type="entry name" value="RNA_pol_Rpb1_5"/>
</dbReference>
<comment type="catalytic activity">
    <reaction evidence="9">
        <text>RNA(n) + a ribonucleoside 5'-triphosphate = RNA(n+1) + diphosphate</text>
        <dbReference type="Rhea" id="RHEA:21248"/>
        <dbReference type="Rhea" id="RHEA-COMP:14527"/>
        <dbReference type="Rhea" id="RHEA-COMP:17342"/>
        <dbReference type="ChEBI" id="CHEBI:33019"/>
        <dbReference type="ChEBI" id="CHEBI:61557"/>
        <dbReference type="ChEBI" id="CHEBI:140395"/>
        <dbReference type="EC" id="2.7.7.6"/>
    </reaction>
</comment>
<dbReference type="Gene3D" id="1.10.132.30">
    <property type="match status" value="1"/>
</dbReference>
<keyword evidence="3 12" id="KW-0934">Plastid</keyword>
<keyword evidence="2 12" id="KW-0150">Chloroplast</keyword>
<accession>A0AB38ZH10</accession>
<feature type="domain" description="RNA polymerase Rpb1" evidence="10">
    <location>
        <begin position="172"/>
        <end position="364"/>
    </location>
</feature>
<dbReference type="FunFam" id="1.10.132.30:FF:000002">
    <property type="entry name" value="DNA-directed RNA polymerase subunit beta"/>
    <property type="match status" value="1"/>
</dbReference>
<evidence type="ECO:0000256" key="7">
    <source>
        <dbReference type="ARBA" id="ARBA00022833"/>
    </source>
</evidence>
<dbReference type="GO" id="GO:0008270">
    <property type="term" value="F:zinc ion binding"/>
    <property type="evidence" value="ECO:0007669"/>
    <property type="project" value="UniProtKB-UniRule"/>
</dbReference>
<dbReference type="InterPro" id="IPR038120">
    <property type="entry name" value="Rpb1_funnel_sf"/>
</dbReference>
<dbReference type="GO" id="GO:0000428">
    <property type="term" value="C:DNA-directed RNA polymerase complex"/>
    <property type="evidence" value="ECO:0007669"/>
    <property type="project" value="UniProtKB-KW"/>
</dbReference>
<evidence type="ECO:0000259" key="11">
    <source>
        <dbReference type="Pfam" id="PF05000"/>
    </source>
</evidence>
<sequence length="1364" mass="153983">MAERANQVFHNKVIDGTAMKRLISRLIDHFGMAYTSHILDQVKTLGFQQATATSISLGIDDLLTIPSKGWLVQDAEQQSLILEKHHHYGNVHAVEKLRQSVEIWYATSEYLRQEMNPNFRMTDPFNPVHIMSFSGARGNASQVHQLVGMRGLMSDPQGQMIDLPIQSNLREGLSLTEYIISCYGARKGVVDTAVRTSDAGYLTRRLVEVVQHIVVRRTDCGTPRSISVSPRNGIMPERIFIQTLIGRVLADDIYMGPRCIATQTQDIGIELVNRFITFRVQPISIRTPFTCRSTSWICRLCYGRSPTHGDLVELGEAVGIIAGQSIGEPGTQLTLRTFHTGGVFTGGTADHVRAPSNGKIKFNEDLVHPTRTRHGHPALLCSIDLYVTIESEDILHNVNIPPKSFLLVQNDQYVESEQVIAEIRAGTSTLNFKEKVRKYIYSDSDGEMHWSTDVDHAPEFTYGNVHLLPKTSHLWILLGGPCRSSPVSPSLHKDQDQTSTPSLSVKQRYTSNLSVTKRDKFFSSDFYGKKKGSIPDYSHLNQVICTAPCNLIYPAILRENSDLLSKRRRNRFIIPLQSCENELKSPLGISTELPINGIFRRNSILSYFDDPRYRRKSSGITKYGTIGVHSILKKADSIEYRGVKEFRPKYQMKVDRFFFIPEEVHILSGSSSIMVRNNSLIGVDTQITLNLRSRVGGLVRVERKKKRIELKIFSGDIHFPGAIDTISRHSGVLIPPGGGKGNSLEFQKMKNWIYVQRITPSKKKHFVLVRPVVTYEITDGLNLATLFPADMLQERDIVQLRVINYMLYGKGKPIRGIYDTTLQLVRTCLVLNWYQDKRNYAGEEARASFVEIRINGLIRHFLRIDLAKSPISYIGKRNDPSGSGLLSDNGSDSININPFCSIYSHSKPRIQQFLNPNQGTIHTLLNRNKEFQPLIILLSSKCSRMGPFNDLKYHNGIKESMDPLIPIRNSLGPLGSAPPIDNFFLFSHLITHNQSLLTNYLQPDNFKRTFQVIKYYSMDESESGKFYNPDSCSKIFFNPFNLKWYFLLDNYCYCEETSTIISLGQFICENVCIAKTGPHLKSGQVIFVQADSVVIRSAKPYLATPGATVHGDYGEILYEGDTLVTFIYEKSRSGDITQGLPKVEQVLEVRSIDSISMNLEKRIEGWNECITRILGIPWGFFISAELTIVQSRISLVNKIQKVYRSQGVQIHNRHIEIIVRQITSKVLVSEERMSNVFSPGELIGLLRAERTGRALEEAICYRAILLGITRASLNTQSFISEASFQETARVLAKAALRGRIDWLKGLKENVVLGGMIPVGTGFKGLVHPSKEHNKIPLKTKKKNLFEAKTRAILFHQRKFVDSSL</sequence>
<dbReference type="HAMAP" id="MF_01324">
    <property type="entry name" value="RNApol_bact_RpoC2"/>
    <property type="match status" value="1"/>
</dbReference>
<comment type="similarity">
    <text evidence="9">Belongs to the RNA polymerase beta' chain family. RpoC2 subfamily.</text>
</comment>
<evidence type="ECO:0000256" key="8">
    <source>
        <dbReference type="ARBA" id="ARBA00023163"/>
    </source>
</evidence>
<dbReference type="GO" id="GO:0009507">
    <property type="term" value="C:chloroplast"/>
    <property type="evidence" value="ECO:0007669"/>
    <property type="project" value="UniProtKB-SubCell"/>
</dbReference>
<dbReference type="InterPro" id="IPR007083">
    <property type="entry name" value="RNA_pol_Rpb1_4"/>
</dbReference>
<evidence type="ECO:0000256" key="9">
    <source>
        <dbReference type="HAMAP-Rule" id="MF_01324"/>
    </source>
</evidence>
<dbReference type="GO" id="GO:0006351">
    <property type="term" value="P:DNA-templated transcription"/>
    <property type="evidence" value="ECO:0007669"/>
    <property type="project" value="UniProtKB-UniRule"/>
</dbReference>
<keyword evidence="1 9" id="KW-0240">DNA-directed RNA polymerase</keyword>
<protein>
    <recommendedName>
        <fullName evidence="9">DNA-directed RNA polymerase subunit beta''</fullName>
        <ecNumber evidence="9">2.7.7.6</ecNumber>
    </recommendedName>
    <alternativeName>
        <fullName evidence="9">PEP</fullName>
    </alternativeName>
    <alternativeName>
        <fullName evidence="9">Plastid-encoded RNA polymerase subunit beta''</fullName>
        <shortName evidence="9">RNA polymerase subunit beta''</shortName>
    </alternativeName>
</protein>
<keyword evidence="8 9" id="KW-0804">Transcription</keyword>
<dbReference type="SUPFAM" id="SSF64484">
    <property type="entry name" value="beta and beta-prime subunits of DNA dependent RNA-polymerase"/>
    <property type="match status" value="1"/>
</dbReference>
<evidence type="ECO:0000259" key="10">
    <source>
        <dbReference type="Pfam" id="PF04998"/>
    </source>
</evidence>
<keyword evidence="7 9" id="KW-0862">Zinc</keyword>
<evidence type="ECO:0000256" key="5">
    <source>
        <dbReference type="ARBA" id="ARBA00022695"/>
    </source>
</evidence>
<evidence type="ECO:0000256" key="3">
    <source>
        <dbReference type="ARBA" id="ARBA00022640"/>
    </source>
</evidence>
<gene>
    <name evidence="9 12" type="primary">rpoC2</name>
</gene>
<dbReference type="Gene3D" id="1.10.150.390">
    <property type="match status" value="1"/>
</dbReference>
<dbReference type="EMBL" id="PP291741">
    <property type="protein sequence ID" value="WZD58666.1"/>
    <property type="molecule type" value="Genomic_DNA"/>
</dbReference>
<comment type="function">
    <text evidence="9">DNA-dependent RNA polymerase catalyzes the transcription of DNA into RNA using the four ribonucleoside triphosphates as substrates.</text>
</comment>
<dbReference type="Gene3D" id="1.10.274.100">
    <property type="entry name" value="RNA polymerase Rpb1, domain 3"/>
    <property type="match status" value="1"/>
</dbReference>
<keyword evidence="6 9" id="KW-0479">Metal-binding</keyword>
<dbReference type="Pfam" id="PF04998">
    <property type="entry name" value="RNA_pol_Rpb1_5"/>
    <property type="match status" value="2"/>
</dbReference>
<evidence type="ECO:0000256" key="6">
    <source>
        <dbReference type="ARBA" id="ARBA00022723"/>
    </source>
</evidence>
<dbReference type="Pfam" id="PF05000">
    <property type="entry name" value="RNA_pol_Rpb1_4"/>
    <property type="match status" value="1"/>
</dbReference>
<evidence type="ECO:0000313" key="12">
    <source>
        <dbReference type="EMBL" id="WZD58666.1"/>
    </source>
</evidence>
<feature type="binding site" evidence="9">
    <location>
        <position position="291"/>
    </location>
    <ligand>
        <name>Zn(2+)</name>
        <dbReference type="ChEBI" id="CHEBI:29105"/>
    </ligand>
</feature>
<evidence type="ECO:0000256" key="1">
    <source>
        <dbReference type="ARBA" id="ARBA00022478"/>
    </source>
</evidence>
<comment type="subunit">
    <text evidence="9">In plastids the minimal PEP RNA polymerase catalytic core is composed of four subunits: alpha, beta, beta', and beta''. When a (nuclear-encoded) sigma factor is associated with the core the holoenzyme is formed, which can initiate transcription.</text>
</comment>
<comment type="cofactor">
    <cofactor evidence="9">
        <name>Zn(2+)</name>
        <dbReference type="ChEBI" id="CHEBI:29105"/>
    </cofactor>
    <text evidence="9">Binds 1 Zn(2+) ion per subunit.</text>
</comment>
<reference evidence="12" key="2">
    <citation type="submission" date="2024-08" db="EMBL/GenBank/DDBJ databases">
        <title>Complete chloroplast genome of Desmidorchis retrospeciens.</title>
        <authorList>
            <person name="Alharbi S."/>
            <person name="Albokhari E."/>
        </authorList>
    </citation>
    <scope>NUCLEOTIDE SEQUENCE</scope>
</reference>
<name>A0AB38ZH10_9GENT</name>
<feature type="binding site" evidence="9">
    <location>
        <position position="301"/>
    </location>
    <ligand>
        <name>Zn(2+)</name>
        <dbReference type="ChEBI" id="CHEBI:29105"/>
    </ligand>
</feature>
<dbReference type="PANTHER" id="PTHR34995">
    <property type="entry name" value="DNA-DIRECTED RNA POLYMERASE SUBUNIT BETA"/>
    <property type="match status" value="1"/>
</dbReference>